<protein>
    <recommendedName>
        <fullName evidence="1">Fatty acyl-CoA reductase</fullName>
        <ecNumber evidence="1">1.2.1.84</ecNumber>
    </recommendedName>
</protein>
<keyword evidence="1" id="KW-0560">Oxidoreductase</keyword>
<evidence type="ECO:0000256" key="1">
    <source>
        <dbReference type="RuleBase" id="RU363097"/>
    </source>
</evidence>
<feature type="domain" description="Thioester reductase (TE)" evidence="2">
    <location>
        <begin position="16"/>
        <end position="113"/>
    </location>
</feature>
<dbReference type="EC" id="1.2.1.84" evidence="1"/>
<dbReference type="InterPro" id="IPR013120">
    <property type="entry name" value="FAR_NAD-bd"/>
</dbReference>
<name>A0AAE1LET1_9NEOP</name>
<gene>
    <name evidence="3" type="ORF">KUF71_006967</name>
</gene>
<comment type="function">
    <text evidence="1">Catalyzes the reduction of fatty acyl-CoA to fatty alcohols.</text>
</comment>
<dbReference type="InterPro" id="IPR036291">
    <property type="entry name" value="NAD(P)-bd_dom_sf"/>
</dbReference>
<organism evidence="3 4">
    <name type="scientific">Frankliniella fusca</name>
    <dbReference type="NCBI Taxonomy" id="407009"/>
    <lineage>
        <taxon>Eukaryota</taxon>
        <taxon>Metazoa</taxon>
        <taxon>Ecdysozoa</taxon>
        <taxon>Arthropoda</taxon>
        <taxon>Hexapoda</taxon>
        <taxon>Insecta</taxon>
        <taxon>Pterygota</taxon>
        <taxon>Neoptera</taxon>
        <taxon>Paraneoptera</taxon>
        <taxon>Thysanoptera</taxon>
        <taxon>Terebrantia</taxon>
        <taxon>Thripoidea</taxon>
        <taxon>Thripidae</taxon>
        <taxon>Frankliniella</taxon>
    </lineage>
</organism>
<dbReference type="PANTHER" id="PTHR11011:SF45">
    <property type="entry name" value="FATTY ACYL-COA REDUCTASE CG8306-RELATED"/>
    <property type="match status" value="1"/>
</dbReference>
<comment type="catalytic activity">
    <reaction evidence="1">
        <text>a long-chain fatty acyl-CoA + 2 NADPH + 2 H(+) = a long-chain primary fatty alcohol + 2 NADP(+) + CoA</text>
        <dbReference type="Rhea" id="RHEA:52716"/>
        <dbReference type="ChEBI" id="CHEBI:15378"/>
        <dbReference type="ChEBI" id="CHEBI:57287"/>
        <dbReference type="ChEBI" id="CHEBI:57783"/>
        <dbReference type="ChEBI" id="CHEBI:58349"/>
        <dbReference type="ChEBI" id="CHEBI:77396"/>
        <dbReference type="ChEBI" id="CHEBI:83139"/>
        <dbReference type="EC" id="1.2.1.84"/>
    </reaction>
</comment>
<comment type="similarity">
    <text evidence="1">Belongs to the fatty acyl-CoA reductase family.</text>
</comment>
<accession>A0AAE1LET1</accession>
<dbReference type="GO" id="GO:0005777">
    <property type="term" value="C:peroxisome"/>
    <property type="evidence" value="ECO:0007669"/>
    <property type="project" value="TreeGrafter"/>
</dbReference>
<evidence type="ECO:0000313" key="4">
    <source>
        <dbReference type="Proteomes" id="UP001219518"/>
    </source>
</evidence>
<dbReference type="EMBL" id="JAHWGI010000723">
    <property type="protein sequence ID" value="KAK3917436.1"/>
    <property type="molecule type" value="Genomic_DNA"/>
</dbReference>
<keyword evidence="1" id="KW-0521">NADP</keyword>
<keyword evidence="4" id="KW-1185">Reference proteome</keyword>
<dbReference type="AlphaFoldDB" id="A0AAE1LET1"/>
<reference evidence="3" key="2">
    <citation type="journal article" date="2023" name="BMC Genomics">
        <title>Pest status, molecular evolution, and epigenetic factors derived from the genome assembly of Frankliniella fusca, a thysanopteran phytovirus vector.</title>
        <authorList>
            <person name="Catto M.A."/>
            <person name="Labadie P.E."/>
            <person name="Jacobson A.L."/>
            <person name="Kennedy G.G."/>
            <person name="Srinivasan R."/>
            <person name="Hunt B.G."/>
        </authorList>
    </citation>
    <scope>NUCLEOTIDE SEQUENCE</scope>
    <source>
        <strain evidence="3">PL_HMW_Pooled</strain>
    </source>
</reference>
<proteinExistence type="inferred from homology"/>
<dbReference type="Pfam" id="PF07993">
    <property type="entry name" value="NAD_binding_4"/>
    <property type="match status" value="1"/>
</dbReference>
<dbReference type="InterPro" id="IPR026055">
    <property type="entry name" value="FAR"/>
</dbReference>
<dbReference type="Gene3D" id="3.40.50.720">
    <property type="entry name" value="NAD(P)-binding Rossmann-like Domain"/>
    <property type="match status" value="1"/>
</dbReference>
<dbReference type="GO" id="GO:0102965">
    <property type="term" value="F:alcohol-forming long-chain fatty acyl-CoA reductase activity"/>
    <property type="evidence" value="ECO:0007669"/>
    <property type="project" value="UniProtKB-EC"/>
</dbReference>
<dbReference type="PANTHER" id="PTHR11011">
    <property type="entry name" value="MALE STERILITY PROTEIN 2-RELATED"/>
    <property type="match status" value="1"/>
</dbReference>
<dbReference type="SUPFAM" id="SSF51735">
    <property type="entry name" value="NAD(P)-binding Rossmann-fold domains"/>
    <property type="match status" value="1"/>
</dbReference>
<reference evidence="3" key="1">
    <citation type="submission" date="2021-07" db="EMBL/GenBank/DDBJ databases">
        <authorList>
            <person name="Catto M.A."/>
            <person name="Jacobson A."/>
            <person name="Kennedy G."/>
            <person name="Labadie P."/>
            <person name="Hunt B.G."/>
            <person name="Srinivasan R."/>
        </authorList>
    </citation>
    <scope>NUCLEOTIDE SEQUENCE</scope>
    <source>
        <strain evidence="3">PL_HMW_Pooled</strain>
        <tissue evidence="3">Head</tissue>
    </source>
</reference>
<keyword evidence="1" id="KW-0443">Lipid metabolism</keyword>
<evidence type="ECO:0000313" key="3">
    <source>
        <dbReference type="EMBL" id="KAK3917436.1"/>
    </source>
</evidence>
<dbReference type="GO" id="GO:0035336">
    <property type="term" value="P:long-chain fatty-acyl-CoA metabolic process"/>
    <property type="evidence" value="ECO:0007669"/>
    <property type="project" value="TreeGrafter"/>
</dbReference>
<keyword evidence="1" id="KW-0444">Lipid biosynthesis</keyword>
<evidence type="ECO:0000259" key="2">
    <source>
        <dbReference type="Pfam" id="PF07993"/>
    </source>
</evidence>
<dbReference type="Proteomes" id="UP001219518">
    <property type="component" value="Unassembled WGS sequence"/>
</dbReference>
<sequence length="309" mass="35447">MGSNLHRTEHNTRSFTSRLREMWKRLQDFHPNSYTFTKALAEQLIDDVAAELPVVIVRPSIVVPTHKDPMPGWIDNLYGLGAMWTAGQKGLIRVHCIEEFAMDSVPADIVTKTTVLASWARALDIRIRPLPVGVEPKGVEVVHATIGSLGCTFGDMEWALTEDGLLDKLAFPGAIRDPKFYRLDNPIAYQVLHWYHHILYGVVLDTAARLTGRKPRALNLYRKFVTSCEATAPFVKPFVFEGINQRLLQILMHPADEEAYCFMDMYEGRDNVDTFRKWSYETIRGVLVYALKEEDNYEKHRPHHDRRVP</sequence>
<comment type="caution">
    <text evidence="3">The sequence shown here is derived from an EMBL/GenBank/DDBJ whole genome shotgun (WGS) entry which is preliminary data.</text>
</comment>
<dbReference type="GO" id="GO:0080019">
    <property type="term" value="F:alcohol-forming very long-chain fatty acyl-CoA reductase activity"/>
    <property type="evidence" value="ECO:0007669"/>
    <property type="project" value="InterPro"/>
</dbReference>